<evidence type="ECO:0000256" key="3">
    <source>
        <dbReference type="ARBA" id="ARBA00012976"/>
    </source>
</evidence>
<name>A0A438J240_VITVI</name>
<dbReference type="InterPro" id="IPR000560">
    <property type="entry name" value="His_Pase_clade-2"/>
</dbReference>
<keyword evidence="7" id="KW-0378">Hydrolase</keyword>
<dbReference type="PANTHER" id="PTHR20963:SF8">
    <property type="entry name" value="MULTIPLE INOSITOL POLYPHOSPHATE PHOSPHATASE 1"/>
    <property type="match status" value="1"/>
</dbReference>
<comment type="catalytic activity">
    <reaction evidence="13">
        <text>(2R)-2,3-bisphosphoglycerate + H2O = (2R)-2-phosphoglycerate + phosphate</text>
        <dbReference type="Rhea" id="RHEA:27381"/>
        <dbReference type="ChEBI" id="CHEBI:15377"/>
        <dbReference type="ChEBI" id="CHEBI:43474"/>
        <dbReference type="ChEBI" id="CHEBI:58248"/>
        <dbReference type="ChEBI" id="CHEBI:58289"/>
        <dbReference type="EC" id="3.1.3.80"/>
    </reaction>
    <physiologicalReaction direction="left-to-right" evidence="13">
        <dbReference type="Rhea" id="RHEA:27382"/>
    </physiologicalReaction>
</comment>
<evidence type="ECO:0000256" key="12">
    <source>
        <dbReference type="ARBA" id="ARBA00043691"/>
    </source>
</evidence>
<evidence type="ECO:0000256" key="7">
    <source>
        <dbReference type="ARBA" id="ARBA00022801"/>
    </source>
</evidence>
<evidence type="ECO:0000313" key="14">
    <source>
        <dbReference type="EMBL" id="RVX03004.1"/>
    </source>
</evidence>
<comment type="catalytic activity">
    <reaction evidence="11">
        <text>1D-myo-inositol 1,2,4,5,6-pentakisphosphate + H2O = 1D-myo-inositol 1,2,5,6-tetrakisphosphate + phosphate</text>
        <dbReference type="Rhea" id="RHEA:77115"/>
        <dbReference type="ChEBI" id="CHEBI:15377"/>
        <dbReference type="ChEBI" id="CHEBI:43474"/>
        <dbReference type="ChEBI" id="CHEBI:57798"/>
        <dbReference type="ChEBI" id="CHEBI:195535"/>
        <dbReference type="EC" id="3.1.3.62"/>
    </reaction>
    <physiologicalReaction direction="left-to-right" evidence="11">
        <dbReference type="Rhea" id="RHEA:77116"/>
    </physiologicalReaction>
</comment>
<gene>
    <name evidence="14" type="primary">mipp1_0</name>
    <name evidence="14" type="ORF">CK203_016732</name>
</gene>
<sequence length="398" mass="45144">MPIKVDWVTVPRASASAVAFGMGLFSGRGSLGPGHQQAFAVTSESRASDILLRFFECCQNYKLTSQSSLKQADFRKSQEPAVDELKEPIFDEITATLRKRYGLNFTRQDTSSLWFLCKQEASLLDITDQACGLFSPSEVALLEWTDDLELFTLKGYGKSLNYQMGVPLLKDVFQSMEQAIKAKEEYSLSELLGDDSPLAPENYAPGSYEKARLRFAHAETVVPFSCLLGLFLEQSEFKQMQREEPLQYPPKPPQKRNWRGSTVAPFAGNNMLVLYSCPANSSSKYLCKYCTMNTPFQCLVVIILICVRSRFSRYSLSSNSKTLLIFKIACGGLFLIEKFHIILQERIVTPHMKHEYYAVCNVKLEKPEQKPATSKLSQLFHWLFSQRNDDTRSLEVDL</sequence>
<protein>
    <recommendedName>
        <fullName evidence="5">Multiple inositol polyphosphate phosphatase 1</fullName>
        <ecNumber evidence="4">3.1.3.62</ecNumber>
        <ecNumber evidence="3">3.1.3.80</ecNumber>
    </recommendedName>
    <alternativeName>
        <fullName evidence="9">2,3-bisphosphoglycerate 3-phosphatase</fullName>
    </alternativeName>
</protein>
<dbReference type="Proteomes" id="UP000288805">
    <property type="component" value="Unassembled WGS sequence"/>
</dbReference>
<comment type="similarity">
    <text evidence="2">Belongs to the histidine acid phosphatase family. MINPP1 subfamily.</text>
</comment>
<dbReference type="GO" id="GO:0034417">
    <property type="term" value="F:bisphosphoglycerate 3-phosphatase activity"/>
    <property type="evidence" value="ECO:0007669"/>
    <property type="project" value="UniProtKB-EC"/>
</dbReference>
<comment type="catalytic activity">
    <reaction evidence="10">
        <text>1D-myo-inositol 1,2,5,6-tetrakisphosphate + H2O = 1D-myo-inositol 1,2,6-trisphosphate + phosphate</text>
        <dbReference type="Rhea" id="RHEA:77119"/>
        <dbReference type="ChEBI" id="CHEBI:15377"/>
        <dbReference type="ChEBI" id="CHEBI:43474"/>
        <dbReference type="ChEBI" id="CHEBI:195535"/>
        <dbReference type="ChEBI" id="CHEBI:195537"/>
        <dbReference type="EC" id="3.1.3.62"/>
    </reaction>
    <physiologicalReaction direction="left-to-right" evidence="10">
        <dbReference type="Rhea" id="RHEA:77120"/>
    </physiologicalReaction>
</comment>
<dbReference type="InterPro" id="IPR029033">
    <property type="entry name" value="His_PPase_superfam"/>
</dbReference>
<proteinExistence type="inferred from homology"/>
<evidence type="ECO:0000256" key="6">
    <source>
        <dbReference type="ARBA" id="ARBA00022729"/>
    </source>
</evidence>
<evidence type="ECO:0000256" key="1">
    <source>
        <dbReference type="ARBA" id="ARBA00004370"/>
    </source>
</evidence>
<evidence type="ECO:0000256" key="10">
    <source>
        <dbReference type="ARBA" id="ARBA00043668"/>
    </source>
</evidence>
<evidence type="ECO:0000256" key="9">
    <source>
        <dbReference type="ARBA" id="ARBA00031642"/>
    </source>
</evidence>
<evidence type="ECO:0000313" key="15">
    <source>
        <dbReference type="Proteomes" id="UP000288805"/>
    </source>
</evidence>
<evidence type="ECO:0000256" key="2">
    <source>
        <dbReference type="ARBA" id="ARBA00008422"/>
    </source>
</evidence>
<dbReference type="AlphaFoldDB" id="A0A438J240"/>
<dbReference type="Pfam" id="PF00328">
    <property type="entry name" value="His_Phos_2"/>
    <property type="match status" value="1"/>
</dbReference>
<reference evidence="14 15" key="1">
    <citation type="journal article" date="2018" name="PLoS Genet.">
        <title>Population sequencing reveals clonal diversity and ancestral inbreeding in the grapevine cultivar Chardonnay.</title>
        <authorList>
            <person name="Roach M.J."/>
            <person name="Johnson D.L."/>
            <person name="Bohlmann J."/>
            <person name="van Vuuren H.J."/>
            <person name="Jones S.J."/>
            <person name="Pretorius I.S."/>
            <person name="Schmidt S.A."/>
            <person name="Borneman A.R."/>
        </authorList>
    </citation>
    <scope>NUCLEOTIDE SEQUENCE [LARGE SCALE GENOMIC DNA]</scope>
    <source>
        <strain evidence="15">cv. Chardonnay</strain>
        <tissue evidence="14">Leaf</tissue>
    </source>
</reference>
<comment type="catalytic activity">
    <reaction evidence="12">
        <text>1D-myo-inositol hexakisphosphate + H2O = 1D-myo-inositol 1,2,4,5,6-pentakisphosphate + phosphate</text>
        <dbReference type="Rhea" id="RHEA:16989"/>
        <dbReference type="ChEBI" id="CHEBI:15377"/>
        <dbReference type="ChEBI" id="CHEBI:43474"/>
        <dbReference type="ChEBI" id="CHEBI:57798"/>
        <dbReference type="ChEBI" id="CHEBI:58130"/>
        <dbReference type="EC" id="3.1.3.62"/>
    </reaction>
    <physiologicalReaction direction="left-to-right" evidence="12">
        <dbReference type="Rhea" id="RHEA:16990"/>
    </physiologicalReaction>
</comment>
<evidence type="ECO:0000256" key="5">
    <source>
        <dbReference type="ARBA" id="ARBA00018097"/>
    </source>
</evidence>
<dbReference type="SUPFAM" id="SSF53254">
    <property type="entry name" value="Phosphoglycerate mutase-like"/>
    <property type="match status" value="1"/>
</dbReference>
<keyword evidence="6" id="KW-0732">Signal</keyword>
<evidence type="ECO:0000256" key="8">
    <source>
        <dbReference type="ARBA" id="ARBA00023136"/>
    </source>
</evidence>
<comment type="caution">
    <text evidence="14">The sequence shown here is derived from an EMBL/GenBank/DDBJ whole genome shotgun (WGS) entry which is preliminary data.</text>
</comment>
<dbReference type="PANTHER" id="PTHR20963">
    <property type="entry name" value="MULTIPLE INOSITOL POLYPHOSPHATE PHOSPHATASE-RELATED"/>
    <property type="match status" value="1"/>
</dbReference>
<keyword evidence="8" id="KW-0472">Membrane</keyword>
<dbReference type="EMBL" id="QGNW01000067">
    <property type="protein sequence ID" value="RVX03004.1"/>
    <property type="molecule type" value="Genomic_DNA"/>
</dbReference>
<dbReference type="GO" id="GO:0016020">
    <property type="term" value="C:membrane"/>
    <property type="evidence" value="ECO:0007669"/>
    <property type="project" value="UniProtKB-SubCell"/>
</dbReference>
<comment type="subcellular location">
    <subcellularLocation>
        <location evidence="1">Membrane</location>
    </subcellularLocation>
</comment>
<evidence type="ECO:0000256" key="13">
    <source>
        <dbReference type="ARBA" id="ARBA00043832"/>
    </source>
</evidence>
<dbReference type="EC" id="3.1.3.80" evidence="3"/>
<organism evidence="14 15">
    <name type="scientific">Vitis vinifera</name>
    <name type="common">Grape</name>
    <dbReference type="NCBI Taxonomy" id="29760"/>
    <lineage>
        <taxon>Eukaryota</taxon>
        <taxon>Viridiplantae</taxon>
        <taxon>Streptophyta</taxon>
        <taxon>Embryophyta</taxon>
        <taxon>Tracheophyta</taxon>
        <taxon>Spermatophyta</taxon>
        <taxon>Magnoliopsida</taxon>
        <taxon>eudicotyledons</taxon>
        <taxon>Gunneridae</taxon>
        <taxon>Pentapetalae</taxon>
        <taxon>rosids</taxon>
        <taxon>Vitales</taxon>
        <taxon>Vitaceae</taxon>
        <taxon>Viteae</taxon>
        <taxon>Vitis</taxon>
    </lineage>
</organism>
<accession>A0A438J240</accession>
<evidence type="ECO:0000256" key="11">
    <source>
        <dbReference type="ARBA" id="ARBA00043671"/>
    </source>
</evidence>
<dbReference type="EC" id="3.1.3.62" evidence="4"/>
<dbReference type="CDD" id="cd07061">
    <property type="entry name" value="HP_HAP_like"/>
    <property type="match status" value="1"/>
</dbReference>
<evidence type="ECO:0000256" key="4">
    <source>
        <dbReference type="ARBA" id="ARBA00013040"/>
    </source>
</evidence>
<dbReference type="Gene3D" id="3.40.50.1240">
    <property type="entry name" value="Phosphoglycerate mutase-like"/>
    <property type="match status" value="1"/>
</dbReference>